<sequence>MFKLVRNKIPDIVGDEVEFTTLTNEDYRIALRTKLVEEANKVKKAETRANLVEELGDLEEIIHAILEDASITYEEMDSIRHSKDIQRGNFSDKIAMTTTD</sequence>
<dbReference type="CDD" id="cd11532">
    <property type="entry name" value="NTP-PPase_COG4997"/>
    <property type="match status" value="1"/>
</dbReference>
<dbReference type="KEGG" id="lgn:ABM34_09750"/>
<protein>
    <submittedName>
        <fullName evidence="1">Nucleotide pyrophosphohydrolase</fullName>
    </submittedName>
</protein>
<dbReference type="PATRIC" id="fig|1007676.4.peg.1973"/>
<dbReference type="AlphaFoldDB" id="A0A0H4QIL8"/>
<evidence type="ECO:0000313" key="2">
    <source>
        <dbReference type="Proteomes" id="UP000036106"/>
    </source>
</evidence>
<gene>
    <name evidence="1" type="ORF">ABM34_09750</name>
</gene>
<dbReference type="STRING" id="1007676.ABM34_09750"/>
<reference evidence="2" key="1">
    <citation type="submission" date="2015-07" db="EMBL/GenBank/DDBJ databases">
        <title>Lactobacillus ginsenosidimutans/EMML 3141/ whole genome sequencing.</title>
        <authorList>
            <person name="Kim M.K."/>
            <person name="Im W.-T."/>
            <person name="Srinivasan S."/>
            <person name="Lee J.-J."/>
        </authorList>
    </citation>
    <scope>NUCLEOTIDE SEQUENCE [LARGE SCALE GENOMIC DNA]</scope>
    <source>
        <strain evidence="2">EMML 3041</strain>
    </source>
</reference>
<proteinExistence type="predicted"/>
<name>A0A0H4QIL8_9LACO</name>
<dbReference type="GO" id="GO:0016787">
    <property type="term" value="F:hydrolase activity"/>
    <property type="evidence" value="ECO:0007669"/>
    <property type="project" value="UniProtKB-KW"/>
</dbReference>
<keyword evidence="1" id="KW-0378">Hydrolase</keyword>
<keyword evidence="2" id="KW-1185">Reference proteome</keyword>
<evidence type="ECO:0000313" key="1">
    <source>
        <dbReference type="EMBL" id="AKP67787.1"/>
    </source>
</evidence>
<dbReference type="Proteomes" id="UP000036106">
    <property type="component" value="Chromosome"/>
</dbReference>
<organism evidence="1 2">
    <name type="scientific">Companilactobacillus ginsenosidimutans</name>
    <dbReference type="NCBI Taxonomy" id="1007676"/>
    <lineage>
        <taxon>Bacteria</taxon>
        <taxon>Bacillati</taxon>
        <taxon>Bacillota</taxon>
        <taxon>Bacilli</taxon>
        <taxon>Lactobacillales</taxon>
        <taxon>Lactobacillaceae</taxon>
        <taxon>Companilactobacillus</taxon>
    </lineage>
</organism>
<dbReference type="RefSeq" id="WP_048705374.1">
    <property type="nucleotide sequence ID" value="NZ_CP012034.1"/>
</dbReference>
<accession>A0A0H4QIL8</accession>
<dbReference type="EMBL" id="CP012034">
    <property type="protein sequence ID" value="AKP67787.1"/>
    <property type="molecule type" value="Genomic_DNA"/>
</dbReference>
<dbReference type="InterPro" id="IPR038735">
    <property type="entry name" value="MSMEG_1276-like_NTP-PPase_dom"/>
</dbReference>
<dbReference type="OrthoDB" id="9813491at2"/>